<evidence type="ECO:0000259" key="3">
    <source>
        <dbReference type="Pfam" id="PF16344"/>
    </source>
</evidence>
<reference evidence="4 5" key="1">
    <citation type="submission" date="2018-09" db="EMBL/GenBank/DDBJ databases">
        <title>Genomic Encyclopedia of Archaeal and Bacterial Type Strains, Phase II (KMG-II): from individual species to whole genera.</title>
        <authorList>
            <person name="Goeker M."/>
        </authorList>
    </citation>
    <scope>NUCLEOTIDE SEQUENCE [LARGE SCALE GENOMIC DNA]</scope>
    <source>
        <strain evidence="4 5">DSM 27148</strain>
    </source>
</reference>
<dbReference type="Gene3D" id="3.55.50.30">
    <property type="match status" value="1"/>
</dbReference>
<name>A0A419W469_9BACT</name>
<dbReference type="Pfam" id="PF16344">
    <property type="entry name" value="FecR_C"/>
    <property type="match status" value="1"/>
</dbReference>
<dbReference type="PIRSF" id="PIRSF018266">
    <property type="entry name" value="FecR"/>
    <property type="match status" value="1"/>
</dbReference>
<dbReference type="AlphaFoldDB" id="A0A419W469"/>
<dbReference type="InterPro" id="IPR012373">
    <property type="entry name" value="Ferrdict_sens_TM"/>
</dbReference>
<feature type="domain" description="FecR protein" evidence="2">
    <location>
        <begin position="124"/>
        <end position="218"/>
    </location>
</feature>
<keyword evidence="1" id="KW-1133">Transmembrane helix</keyword>
<evidence type="ECO:0000259" key="2">
    <source>
        <dbReference type="Pfam" id="PF04773"/>
    </source>
</evidence>
<feature type="domain" description="Protein FecR C-terminal" evidence="3">
    <location>
        <begin position="263"/>
        <end position="327"/>
    </location>
</feature>
<keyword evidence="1" id="KW-0472">Membrane</keyword>
<dbReference type="OrthoDB" id="1119382at2"/>
<dbReference type="Gene3D" id="2.60.120.1440">
    <property type="match status" value="1"/>
</dbReference>
<gene>
    <name evidence="4" type="ORF">BC643_0576</name>
</gene>
<keyword evidence="5" id="KW-1185">Reference proteome</keyword>
<accession>A0A419W469</accession>
<keyword evidence="1" id="KW-0812">Transmembrane</keyword>
<dbReference type="RefSeq" id="WP_120271658.1">
    <property type="nucleotide sequence ID" value="NZ_RAPN01000001.1"/>
</dbReference>
<dbReference type="EMBL" id="RAPN01000001">
    <property type="protein sequence ID" value="RKD90240.1"/>
    <property type="molecule type" value="Genomic_DNA"/>
</dbReference>
<evidence type="ECO:0000313" key="5">
    <source>
        <dbReference type="Proteomes" id="UP000283387"/>
    </source>
</evidence>
<sequence>MKENIQISFRIARLIEDYMQSSTREMQPDLQKWLAESEANKQLFDRIVNGSDWNEKLKRYDQLKQSTQWSDLQQKRKKGKNMRALWLRSVQVAAVLALTLLVGGVAGYFLSKQTSETAIAQVQRYRSTKGSISVIELPDSTKIWLNSDSELTYSEDKQTNRRLVSLKGEAFFEVTHRDDCPMEVTAGSLVIRDLGTSFNIKAYPESNVVETSLMEGKVDILSDKRKEIVALVPGEIARFDRDSRKMDVSRFSPNIVSAWKDGKFVIRDQRMEDIFNELSHWYDVTFVFENQELRDFRYTGIIRKSTTVNQVLKMLKQSTHIDYRVQETASGKDIVIIY</sequence>
<organism evidence="4 5">
    <name type="scientific">Mangrovibacterium diazotrophicum</name>
    <dbReference type="NCBI Taxonomy" id="1261403"/>
    <lineage>
        <taxon>Bacteria</taxon>
        <taxon>Pseudomonadati</taxon>
        <taxon>Bacteroidota</taxon>
        <taxon>Bacteroidia</taxon>
        <taxon>Marinilabiliales</taxon>
        <taxon>Prolixibacteraceae</taxon>
        <taxon>Mangrovibacterium</taxon>
    </lineage>
</organism>
<evidence type="ECO:0000313" key="4">
    <source>
        <dbReference type="EMBL" id="RKD90240.1"/>
    </source>
</evidence>
<dbReference type="InterPro" id="IPR032508">
    <property type="entry name" value="FecR_C"/>
</dbReference>
<proteinExistence type="predicted"/>
<comment type="caution">
    <text evidence="4">The sequence shown here is derived from an EMBL/GenBank/DDBJ whole genome shotgun (WGS) entry which is preliminary data.</text>
</comment>
<dbReference type="PANTHER" id="PTHR30273">
    <property type="entry name" value="PERIPLASMIC SIGNAL SENSOR AND SIGMA FACTOR ACTIVATOR FECR-RELATED"/>
    <property type="match status" value="1"/>
</dbReference>
<protein>
    <submittedName>
        <fullName evidence="4">FecR family protein</fullName>
    </submittedName>
</protein>
<evidence type="ECO:0000256" key="1">
    <source>
        <dbReference type="SAM" id="Phobius"/>
    </source>
</evidence>
<dbReference type="Pfam" id="PF04773">
    <property type="entry name" value="FecR"/>
    <property type="match status" value="1"/>
</dbReference>
<dbReference type="PANTHER" id="PTHR30273:SF2">
    <property type="entry name" value="PROTEIN FECR"/>
    <property type="match status" value="1"/>
</dbReference>
<dbReference type="GO" id="GO:0016989">
    <property type="term" value="F:sigma factor antagonist activity"/>
    <property type="evidence" value="ECO:0007669"/>
    <property type="project" value="TreeGrafter"/>
</dbReference>
<feature type="transmembrane region" description="Helical" evidence="1">
    <location>
        <begin position="85"/>
        <end position="110"/>
    </location>
</feature>
<dbReference type="InterPro" id="IPR006860">
    <property type="entry name" value="FecR"/>
</dbReference>
<dbReference type="Proteomes" id="UP000283387">
    <property type="component" value="Unassembled WGS sequence"/>
</dbReference>